<name>A0A4P6MDK8_9MOLU</name>
<dbReference type="Proteomes" id="UP000289726">
    <property type="component" value="Chromosome"/>
</dbReference>
<reference evidence="1 2" key="1">
    <citation type="submission" date="2019-02" db="EMBL/GenBank/DDBJ databases">
        <title>Draft Genome Sequence of Maize Bushy Stunt-like Phytoplasma group 16SrI-B (Aster yellows) in South Africa.</title>
        <authorList>
            <person name="Coetzee B."/>
            <person name="Douglas-Smit N."/>
            <person name="Maree H.J."/>
            <person name="Burger J.T."/>
            <person name="Kruger K."/>
            <person name="Pietersen G."/>
        </authorList>
    </citation>
    <scope>NUCLEOTIDE SEQUENCE [LARGE SCALE GENOMIC DNA]</scope>
    <source>
        <strain evidence="1 2">De Villa</strain>
    </source>
</reference>
<sequence>MVKLKKHKAKLLIFAGFWAILLFLNHNYLIFADQDDDIENVITLIETKENQTEQIKIQCQDLLQKGEKDA</sequence>
<evidence type="ECO:0000313" key="2">
    <source>
        <dbReference type="Proteomes" id="UP000289726"/>
    </source>
</evidence>
<keyword evidence="2" id="KW-1185">Reference proteome</keyword>
<proteinExistence type="predicted"/>
<dbReference type="EMBL" id="CP035949">
    <property type="protein sequence ID" value="QBF23801.1"/>
    <property type="molecule type" value="Genomic_DNA"/>
</dbReference>
<dbReference type="AlphaFoldDB" id="A0A4P6MDK8"/>
<organism evidence="1 2">
    <name type="scientific">'Catharanthus roseus' aster yellows phytoplasma</name>
    <dbReference type="NCBI Taxonomy" id="1193712"/>
    <lineage>
        <taxon>Bacteria</taxon>
        <taxon>Bacillati</taxon>
        <taxon>Mycoplasmatota</taxon>
        <taxon>Mollicutes</taxon>
        <taxon>Acholeplasmatales</taxon>
        <taxon>Acholeplasmataceae</taxon>
        <taxon>Candidatus Phytoplasma</taxon>
        <taxon>16SrI (Aster yellows group)</taxon>
    </lineage>
</organism>
<evidence type="ECO:0000313" key="1">
    <source>
        <dbReference type="EMBL" id="QBF23801.1"/>
    </source>
</evidence>
<dbReference type="RefSeq" id="WP_011160837.1">
    <property type="nucleotide sequence ID" value="NZ_CP035949.1"/>
</dbReference>
<gene>
    <name evidence="1" type="ORF">EXT02_01135</name>
</gene>
<protein>
    <submittedName>
        <fullName evidence="1">Tengu-su inducer</fullName>
    </submittedName>
</protein>
<accession>A0A4P6MDK8</accession>